<dbReference type="EMBL" id="CP042997">
    <property type="protein sequence ID" value="QEH34741.1"/>
    <property type="molecule type" value="Genomic_DNA"/>
</dbReference>
<dbReference type="KEGG" id="agv:OJF2_32830"/>
<dbReference type="GO" id="GO:0016020">
    <property type="term" value="C:membrane"/>
    <property type="evidence" value="ECO:0007669"/>
    <property type="project" value="UniProtKB-SubCell"/>
</dbReference>
<evidence type="ECO:0000313" key="7">
    <source>
        <dbReference type="Proteomes" id="UP000324233"/>
    </source>
</evidence>
<evidence type="ECO:0000256" key="1">
    <source>
        <dbReference type="ARBA" id="ARBA00004141"/>
    </source>
</evidence>
<accession>A0A5B9W3Q7</accession>
<gene>
    <name evidence="6" type="primary">steT_4</name>
    <name evidence="6" type="ORF">OJF2_32830</name>
</gene>
<keyword evidence="7" id="KW-1185">Reference proteome</keyword>
<feature type="transmembrane region" description="Helical" evidence="5">
    <location>
        <begin position="139"/>
        <end position="159"/>
    </location>
</feature>
<dbReference type="GO" id="GO:0015179">
    <property type="term" value="F:L-amino acid transmembrane transporter activity"/>
    <property type="evidence" value="ECO:0007669"/>
    <property type="project" value="TreeGrafter"/>
</dbReference>
<feature type="transmembrane region" description="Helical" evidence="5">
    <location>
        <begin position="376"/>
        <end position="399"/>
    </location>
</feature>
<dbReference type="Gene3D" id="1.20.1740.10">
    <property type="entry name" value="Amino acid/polyamine transporter I"/>
    <property type="match status" value="1"/>
</dbReference>
<reference evidence="6 7" key="1">
    <citation type="submission" date="2019-08" db="EMBL/GenBank/DDBJ databases">
        <title>Deep-cultivation of Planctomycetes and their phenomic and genomic characterization uncovers novel biology.</title>
        <authorList>
            <person name="Wiegand S."/>
            <person name="Jogler M."/>
            <person name="Boedeker C."/>
            <person name="Pinto D."/>
            <person name="Vollmers J."/>
            <person name="Rivas-Marin E."/>
            <person name="Kohn T."/>
            <person name="Peeters S.H."/>
            <person name="Heuer A."/>
            <person name="Rast P."/>
            <person name="Oberbeckmann S."/>
            <person name="Bunk B."/>
            <person name="Jeske O."/>
            <person name="Meyerdierks A."/>
            <person name="Storesund J.E."/>
            <person name="Kallscheuer N."/>
            <person name="Luecker S."/>
            <person name="Lage O.M."/>
            <person name="Pohl T."/>
            <person name="Merkel B.J."/>
            <person name="Hornburger P."/>
            <person name="Mueller R.-W."/>
            <person name="Bruemmer F."/>
            <person name="Labrenz M."/>
            <person name="Spormann A.M."/>
            <person name="Op den Camp H."/>
            <person name="Overmann J."/>
            <person name="Amann R."/>
            <person name="Jetten M.S.M."/>
            <person name="Mascher T."/>
            <person name="Medema M.H."/>
            <person name="Devos D.P."/>
            <person name="Kaster A.-K."/>
            <person name="Ovreas L."/>
            <person name="Rohde M."/>
            <person name="Galperin M.Y."/>
            <person name="Jogler C."/>
        </authorList>
    </citation>
    <scope>NUCLEOTIDE SEQUENCE [LARGE SCALE GENOMIC DNA]</scope>
    <source>
        <strain evidence="6 7">OJF2</strain>
    </source>
</reference>
<protein>
    <submittedName>
        <fullName evidence="6">Serine/threonine exchanger SteT</fullName>
    </submittedName>
</protein>
<evidence type="ECO:0000256" key="3">
    <source>
        <dbReference type="ARBA" id="ARBA00022989"/>
    </source>
</evidence>
<feature type="transmembrane region" description="Helical" evidence="5">
    <location>
        <begin position="97"/>
        <end position="127"/>
    </location>
</feature>
<sequence length="465" mass="48542">MTSTMETAPGSEVSKGGPRFGLATATFVVVSSMIGTGVLTTSGFTTFFVGSNQVMLALWVIGGILAVCGALTLCELTTALPRSGGDYVFLTEAYGPLAGFLSGWVSFLIGFGGPIAATAFAAAKYLLAPWRLDEASSAIAQPAVATLAILGLGVIHCLGRGSTIRAQGGMTALKLGILAILAVAGLAAGWGRWENLSDRPPITADLLVTAASSLVYISYAYTGWNAASYLTGEVDRPQERMPRAILLGTGLVLALYLALNTAYALALTPADLSAMVKSPENRQDVGVLAPIAQIAAERLYGPRVADPMSIAIGLTLLASLSAYILTGPRVARAMAIAGQFPSVAGRLSSRGTPTMATILQVGWSLVLLWTASFEKILVYSGVGLAIFSMLTVASVYVLRRRRPDLPRPFRTLGYPVVPAAFLAGTGLLTAAVCYERPWVSMISVMSILAGIPVYFLQGAIARRPA</sequence>
<evidence type="ECO:0000256" key="5">
    <source>
        <dbReference type="SAM" id="Phobius"/>
    </source>
</evidence>
<dbReference type="Proteomes" id="UP000324233">
    <property type="component" value="Chromosome"/>
</dbReference>
<keyword evidence="3 5" id="KW-1133">Transmembrane helix</keyword>
<evidence type="ECO:0000256" key="4">
    <source>
        <dbReference type="ARBA" id="ARBA00023136"/>
    </source>
</evidence>
<feature type="transmembrane region" description="Helical" evidence="5">
    <location>
        <begin position="56"/>
        <end position="76"/>
    </location>
</feature>
<feature type="transmembrane region" description="Helical" evidence="5">
    <location>
        <begin position="171"/>
        <end position="190"/>
    </location>
</feature>
<dbReference type="InterPro" id="IPR050598">
    <property type="entry name" value="AminoAcid_Transporter"/>
</dbReference>
<dbReference type="Pfam" id="PF13520">
    <property type="entry name" value="AA_permease_2"/>
    <property type="match status" value="1"/>
</dbReference>
<organism evidence="6 7">
    <name type="scientific">Aquisphaera giovannonii</name>
    <dbReference type="NCBI Taxonomy" id="406548"/>
    <lineage>
        <taxon>Bacteria</taxon>
        <taxon>Pseudomonadati</taxon>
        <taxon>Planctomycetota</taxon>
        <taxon>Planctomycetia</taxon>
        <taxon>Isosphaerales</taxon>
        <taxon>Isosphaeraceae</taxon>
        <taxon>Aquisphaera</taxon>
    </lineage>
</organism>
<name>A0A5B9W3Q7_9BACT</name>
<evidence type="ECO:0000313" key="6">
    <source>
        <dbReference type="EMBL" id="QEH34741.1"/>
    </source>
</evidence>
<dbReference type="PIRSF" id="PIRSF006060">
    <property type="entry name" value="AA_transporter"/>
    <property type="match status" value="1"/>
</dbReference>
<keyword evidence="4 5" id="KW-0472">Membrane</keyword>
<dbReference type="OrthoDB" id="9809628at2"/>
<dbReference type="RefSeq" id="WP_148594620.1">
    <property type="nucleotide sequence ID" value="NZ_CP042997.1"/>
</dbReference>
<dbReference type="AlphaFoldDB" id="A0A5B9W3Q7"/>
<feature type="transmembrane region" description="Helical" evidence="5">
    <location>
        <begin position="347"/>
        <end position="370"/>
    </location>
</feature>
<feature type="transmembrane region" description="Helical" evidence="5">
    <location>
        <begin position="438"/>
        <end position="456"/>
    </location>
</feature>
<keyword evidence="2 5" id="KW-0812">Transmembrane</keyword>
<comment type="subcellular location">
    <subcellularLocation>
        <location evidence="1">Membrane</location>
        <topology evidence="1">Multi-pass membrane protein</topology>
    </subcellularLocation>
</comment>
<evidence type="ECO:0000256" key="2">
    <source>
        <dbReference type="ARBA" id="ARBA00022692"/>
    </source>
</evidence>
<proteinExistence type="predicted"/>
<dbReference type="PANTHER" id="PTHR11785:SF512">
    <property type="entry name" value="SOBREMESA, ISOFORM B"/>
    <property type="match status" value="1"/>
</dbReference>
<feature type="transmembrane region" description="Helical" evidence="5">
    <location>
        <begin position="244"/>
        <end position="266"/>
    </location>
</feature>
<feature type="transmembrane region" description="Helical" evidence="5">
    <location>
        <begin position="411"/>
        <end position="432"/>
    </location>
</feature>
<dbReference type="InterPro" id="IPR002293">
    <property type="entry name" value="AA/rel_permease1"/>
</dbReference>
<dbReference type="PANTHER" id="PTHR11785">
    <property type="entry name" value="AMINO ACID TRANSPORTER"/>
    <property type="match status" value="1"/>
</dbReference>
<feature type="transmembrane region" description="Helical" evidence="5">
    <location>
        <begin position="308"/>
        <end position="326"/>
    </location>
</feature>
<feature type="transmembrane region" description="Helical" evidence="5">
    <location>
        <begin position="202"/>
        <end position="224"/>
    </location>
</feature>
<feature type="transmembrane region" description="Helical" evidence="5">
    <location>
        <begin position="20"/>
        <end position="44"/>
    </location>
</feature>